<dbReference type="SMART" id="SM00304">
    <property type="entry name" value="HAMP"/>
    <property type="match status" value="1"/>
</dbReference>
<feature type="coiled-coil region" evidence="9">
    <location>
        <begin position="335"/>
        <end position="397"/>
    </location>
</feature>
<dbReference type="GO" id="GO:0005886">
    <property type="term" value="C:plasma membrane"/>
    <property type="evidence" value="ECO:0007669"/>
    <property type="project" value="UniProtKB-SubCell"/>
</dbReference>
<dbReference type="Gene3D" id="1.10.287.950">
    <property type="entry name" value="Methyl-accepting chemotaxis protein"/>
    <property type="match status" value="1"/>
</dbReference>
<dbReference type="SMART" id="SM00283">
    <property type="entry name" value="MA"/>
    <property type="match status" value="1"/>
</dbReference>
<evidence type="ECO:0000256" key="4">
    <source>
        <dbReference type="ARBA" id="ARBA00022989"/>
    </source>
</evidence>
<dbReference type="InterPro" id="IPR004089">
    <property type="entry name" value="MCPsignal_dom"/>
</dbReference>
<dbReference type="Pfam" id="PF17200">
    <property type="entry name" value="sCache_2"/>
    <property type="match status" value="1"/>
</dbReference>
<evidence type="ECO:0000256" key="2">
    <source>
        <dbReference type="ARBA" id="ARBA00022475"/>
    </source>
</evidence>
<protein>
    <recommendedName>
        <fullName evidence="15">Chemotaxis protein</fullName>
    </recommendedName>
</protein>
<evidence type="ECO:0000256" key="9">
    <source>
        <dbReference type="SAM" id="Coils"/>
    </source>
</evidence>
<evidence type="ECO:0000313" key="14">
    <source>
        <dbReference type="Proteomes" id="UP000248214"/>
    </source>
</evidence>
<evidence type="ECO:0000256" key="10">
    <source>
        <dbReference type="SAM" id="Phobius"/>
    </source>
</evidence>
<evidence type="ECO:0000256" key="6">
    <source>
        <dbReference type="ARBA" id="ARBA00023224"/>
    </source>
</evidence>
<dbReference type="EMBL" id="PDOD01000001">
    <property type="protein sequence ID" value="PYZ94737.1"/>
    <property type="molecule type" value="Genomic_DNA"/>
</dbReference>
<dbReference type="SUPFAM" id="SSF58104">
    <property type="entry name" value="Methyl-accepting chemotaxis protein (MCP) signaling domain"/>
    <property type="match status" value="1"/>
</dbReference>
<evidence type="ECO:0000256" key="7">
    <source>
        <dbReference type="ARBA" id="ARBA00029447"/>
    </source>
</evidence>
<dbReference type="GO" id="GO:0007165">
    <property type="term" value="P:signal transduction"/>
    <property type="evidence" value="ECO:0007669"/>
    <property type="project" value="UniProtKB-KW"/>
</dbReference>
<dbReference type="PANTHER" id="PTHR32089:SF112">
    <property type="entry name" value="LYSOZYME-LIKE PROTEIN-RELATED"/>
    <property type="match status" value="1"/>
</dbReference>
<dbReference type="Pfam" id="PF00672">
    <property type="entry name" value="HAMP"/>
    <property type="match status" value="1"/>
</dbReference>
<feature type="transmembrane region" description="Helical" evidence="10">
    <location>
        <begin position="203"/>
        <end position="226"/>
    </location>
</feature>
<dbReference type="Gene3D" id="6.10.340.10">
    <property type="match status" value="1"/>
</dbReference>
<evidence type="ECO:0000259" key="12">
    <source>
        <dbReference type="PROSITE" id="PS50885"/>
    </source>
</evidence>
<evidence type="ECO:0000313" key="13">
    <source>
        <dbReference type="EMBL" id="PYZ94737.1"/>
    </source>
</evidence>
<dbReference type="SMART" id="SM01049">
    <property type="entry name" value="Cache_2"/>
    <property type="match status" value="1"/>
</dbReference>
<comment type="caution">
    <text evidence="13">The sequence shown here is derived from an EMBL/GenBank/DDBJ whole genome shotgun (WGS) entry which is preliminary data.</text>
</comment>
<keyword evidence="5 10" id="KW-0472">Membrane</keyword>
<keyword evidence="3 10" id="KW-0812">Transmembrane</keyword>
<evidence type="ECO:0008006" key="15">
    <source>
        <dbReference type="Google" id="ProtNLM"/>
    </source>
</evidence>
<dbReference type="Proteomes" id="UP000248214">
    <property type="component" value="Unassembled WGS sequence"/>
</dbReference>
<keyword evidence="9" id="KW-0175">Coiled coil</keyword>
<evidence type="ECO:0000256" key="3">
    <source>
        <dbReference type="ARBA" id="ARBA00022692"/>
    </source>
</evidence>
<name>A0A323TM61_9BACI</name>
<keyword evidence="6 8" id="KW-0807">Transducer</keyword>
<keyword evidence="2" id="KW-1003">Cell membrane</keyword>
<comment type="similarity">
    <text evidence="7">Belongs to the methyl-accepting chemotaxis (MCP) protein family.</text>
</comment>
<feature type="domain" description="HAMP" evidence="12">
    <location>
        <begin position="227"/>
        <end position="280"/>
    </location>
</feature>
<dbReference type="InterPro" id="IPR033480">
    <property type="entry name" value="sCache_2"/>
</dbReference>
<proteinExistence type="inferred from homology"/>
<keyword evidence="14" id="KW-1185">Reference proteome</keyword>
<dbReference type="CDD" id="cd06225">
    <property type="entry name" value="HAMP"/>
    <property type="match status" value="1"/>
</dbReference>
<dbReference type="PROSITE" id="PS50111">
    <property type="entry name" value="CHEMOTAXIS_TRANSDUC_2"/>
    <property type="match status" value="1"/>
</dbReference>
<dbReference type="Gene3D" id="3.30.450.20">
    <property type="entry name" value="PAS domain"/>
    <property type="match status" value="1"/>
</dbReference>
<gene>
    <name evidence="13" type="ORF">CR194_04175</name>
</gene>
<organism evidence="13 14">
    <name type="scientific">Salipaludibacillus keqinensis</name>
    <dbReference type="NCBI Taxonomy" id="2045207"/>
    <lineage>
        <taxon>Bacteria</taxon>
        <taxon>Bacillati</taxon>
        <taxon>Bacillota</taxon>
        <taxon>Bacilli</taxon>
        <taxon>Bacillales</taxon>
        <taxon>Bacillaceae</taxon>
    </lineage>
</organism>
<evidence type="ECO:0000256" key="1">
    <source>
        <dbReference type="ARBA" id="ARBA00004651"/>
    </source>
</evidence>
<accession>A0A323TM61</accession>
<dbReference type="OrthoDB" id="9810264at2"/>
<dbReference type="Pfam" id="PF00015">
    <property type="entry name" value="MCPsignal"/>
    <property type="match status" value="1"/>
</dbReference>
<dbReference type="AlphaFoldDB" id="A0A323TM61"/>
<feature type="domain" description="Methyl-accepting transducer" evidence="11">
    <location>
        <begin position="299"/>
        <end position="570"/>
    </location>
</feature>
<comment type="subcellular location">
    <subcellularLocation>
        <location evidence="1">Cell membrane</location>
        <topology evidence="1">Multi-pass membrane protein</topology>
    </subcellularLocation>
</comment>
<evidence type="ECO:0000259" key="11">
    <source>
        <dbReference type="PROSITE" id="PS50111"/>
    </source>
</evidence>
<keyword evidence="4 10" id="KW-1133">Transmembrane helix</keyword>
<dbReference type="PANTHER" id="PTHR32089">
    <property type="entry name" value="METHYL-ACCEPTING CHEMOTAXIS PROTEIN MCPB"/>
    <property type="match status" value="1"/>
</dbReference>
<sequence length="585" mass="64585">MVTKIKNMKLAPKIIFAAVLLFTIFALVLSIVFYNSFRTNLAESGEDHLQSITEGAMGIVEAVYAQVEQGELTEEQGQELAKQILLGEMDSEGNRDFSGTKYIYGDQGYAIVWDDDYIAAMHPFMEGADGYDLQNSEGQYVIRDIVDVAKNENADEQIMYYAWDEPNGEVREKVLYAEYFEPWGWNLSVGAYSDEFFEGTQTMFFLILITVSGLLLLFTFIIYAAVKRVIKALQKVNETASQIGEGDLRGSDIQSKGRDEIASLGESVNRMKNHLREVVTQVTDSTTEVQSFSEEVLASIQENEKTSEQISSSIEELAHAIDSNTALSVENMTAIEEVAIELEKLDKAASIVNQEVTNNDRLAKEGNEVVTVSVNDMNTIHETVKEYTEKLVGLEAKTNEITSIVNVINDISEQTNLLALNAAIEAARAGEAGKGFAVVADEVRKLAEQTSNSSKEIVSLVTSVQTDTSDSVAKMRTIREEVSVGKENIEKVGQLFGNISSATKRIADRSEDVSAISNEINTKTSIVTENMQNISTNAESITANTQNVAASSEEQTSSMEEMTAAVEHLNVITDKLQREIERFKL</sequence>
<dbReference type="PROSITE" id="PS50885">
    <property type="entry name" value="HAMP"/>
    <property type="match status" value="1"/>
</dbReference>
<evidence type="ECO:0000256" key="8">
    <source>
        <dbReference type="PROSITE-ProRule" id="PRU00284"/>
    </source>
</evidence>
<dbReference type="InterPro" id="IPR003660">
    <property type="entry name" value="HAMP_dom"/>
</dbReference>
<reference evidence="13 14" key="1">
    <citation type="submission" date="2017-10" db="EMBL/GenBank/DDBJ databases">
        <title>Bacillus sp. nov., a halophilic bacterium isolated from a Keqin Lake.</title>
        <authorList>
            <person name="Wang H."/>
        </authorList>
    </citation>
    <scope>NUCLEOTIDE SEQUENCE [LARGE SCALE GENOMIC DNA]</scope>
    <source>
        <strain evidence="13 14">KQ-12</strain>
    </source>
</reference>
<evidence type="ECO:0000256" key="5">
    <source>
        <dbReference type="ARBA" id="ARBA00023136"/>
    </source>
</evidence>
<dbReference type="CDD" id="cd11386">
    <property type="entry name" value="MCP_signal"/>
    <property type="match status" value="1"/>
</dbReference>